<protein>
    <submittedName>
        <fullName evidence="2">Uncharacterized protein</fullName>
    </submittedName>
</protein>
<dbReference type="Proteomes" id="UP000541610">
    <property type="component" value="Unassembled WGS sequence"/>
</dbReference>
<gene>
    <name evidence="2" type="ORF">FOZ60_014588</name>
</gene>
<name>A0A7J6N710_PEROL</name>
<comment type="caution">
    <text evidence="2">The sequence shown here is derived from an EMBL/GenBank/DDBJ whole genome shotgun (WGS) entry which is preliminary data.</text>
</comment>
<evidence type="ECO:0000313" key="3">
    <source>
        <dbReference type="Proteomes" id="UP000541610"/>
    </source>
</evidence>
<sequence>MEFDNNLAIEVEPDGGRVLRDATSRALRWPQNQRSAVAIALTEERVPEARRRRSATVIGYRQDSCGIDDIARPRPLINTGFPLLIQTQLMRLFSLIGAVTLGCFGVRNSVGAFAPLAASDGQKKPTRRQIEHVMEKADKYDSYNRPRMTQASSAIGRVANTLRPLAKPSGWAKGIRRIGQRLRGKRQRRYQRLEDQNSDEEIEKFRSQGRYESEDDWLYHAGYDQD</sequence>
<evidence type="ECO:0000313" key="2">
    <source>
        <dbReference type="EMBL" id="KAF4679713.1"/>
    </source>
</evidence>
<proteinExistence type="predicted"/>
<reference evidence="2 3" key="1">
    <citation type="submission" date="2020-04" db="EMBL/GenBank/DDBJ databases">
        <title>Perkinsus olseni comparative genomics.</title>
        <authorList>
            <person name="Bogema D.R."/>
        </authorList>
    </citation>
    <scope>NUCLEOTIDE SEQUENCE [LARGE SCALE GENOMIC DNA]</scope>
    <source>
        <strain evidence="2">00978-12</strain>
    </source>
</reference>
<accession>A0A7J6N710</accession>
<evidence type="ECO:0000256" key="1">
    <source>
        <dbReference type="SAM" id="MobiDB-lite"/>
    </source>
</evidence>
<dbReference type="EMBL" id="JABANP010000699">
    <property type="protein sequence ID" value="KAF4679713.1"/>
    <property type="molecule type" value="Genomic_DNA"/>
</dbReference>
<feature type="region of interest" description="Disordered" evidence="1">
    <location>
        <begin position="186"/>
        <end position="207"/>
    </location>
</feature>
<organism evidence="2 3">
    <name type="scientific">Perkinsus olseni</name>
    <name type="common">Perkinsus atlanticus</name>
    <dbReference type="NCBI Taxonomy" id="32597"/>
    <lineage>
        <taxon>Eukaryota</taxon>
        <taxon>Sar</taxon>
        <taxon>Alveolata</taxon>
        <taxon>Perkinsozoa</taxon>
        <taxon>Perkinsea</taxon>
        <taxon>Perkinsida</taxon>
        <taxon>Perkinsidae</taxon>
        <taxon>Perkinsus</taxon>
    </lineage>
</organism>
<dbReference type="AlphaFoldDB" id="A0A7J6N710"/>